<feature type="DNA-binding region" description="H-T-H motif" evidence="2">
    <location>
        <begin position="31"/>
        <end position="50"/>
    </location>
</feature>
<evidence type="ECO:0000256" key="2">
    <source>
        <dbReference type="PROSITE-ProRule" id="PRU00335"/>
    </source>
</evidence>
<dbReference type="InterPro" id="IPR050624">
    <property type="entry name" value="HTH-type_Tx_Regulator"/>
</dbReference>
<dbReference type="PANTHER" id="PTHR43479:SF11">
    <property type="entry name" value="ACREF_ENVCD OPERON REPRESSOR-RELATED"/>
    <property type="match status" value="1"/>
</dbReference>
<dbReference type="Gene3D" id="1.10.357.10">
    <property type="entry name" value="Tetracycline Repressor, domain 2"/>
    <property type="match status" value="1"/>
</dbReference>
<gene>
    <name evidence="4" type="ORF">NZD86_16625</name>
</gene>
<dbReference type="PROSITE" id="PS50977">
    <property type="entry name" value="HTH_TETR_2"/>
    <property type="match status" value="1"/>
</dbReference>
<dbReference type="EMBL" id="CP104064">
    <property type="protein sequence ID" value="WAH35877.1"/>
    <property type="molecule type" value="Genomic_DNA"/>
</dbReference>
<evidence type="ECO:0000256" key="1">
    <source>
        <dbReference type="ARBA" id="ARBA00023125"/>
    </source>
</evidence>
<name>A0ABY6YZ16_9BACL</name>
<dbReference type="RefSeq" id="WP_268043166.1">
    <property type="nucleotide sequence ID" value="NZ_CP104064.1"/>
</dbReference>
<proteinExistence type="predicted"/>
<dbReference type="InterPro" id="IPR009057">
    <property type="entry name" value="Homeodomain-like_sf"/>
</dbReference>
<evidence type="ECO:0000313" key="5">
    <source>
        <dbReference type="Proteomes" id="UP001164803"/>
    </source>
</evidence>
<sequence>MRQPLSKEARREAIYRGAIRLFETKGYENVTIADVIAASNVARGTFYLHFESLEALLIEWFDDVIEETWSHIRPFLDDLSIPFEDCTRKVIHEVFQLYSDNPSMSKVFYCGGGETFMRRRHEAMFGKLGGKLLEALVIRHPECHHDMSWTVAILISMIGDMAHFAGQYIDKNMRKLFEDRVSQFAIAGLREHLNHPYIP</sequence>
<dbReference type="InterPro" id="IPR001647">
    <property type="entry name" value="HTH_TetR"/>
</dbReference>
<reference evidence="4" key="1">
    <citation type="submission" date="2022-08" db="EMBL/GenBank/DDBJ databases">
        <title>Alicyclobacillus dauci DSM2870, complete genome.</title>
        <authorList>
            <person name="Wang Q."/>
            <person name="Cai R."/>
            <person name="Wang Z."/>
        </authorList>
    </citation>
    <scope>NUCLEOTIDE SEQUENCE</scope>
    <source>
        <strain evidence="4">DSM 28700</strain>
    </source>
</reference>
<dbReference type="PANTHER" id="PTHR43479">
    <property type="entry name" value="ACREF/ENVCD OPERON REPRESSOR-RELATED"/>
    <property type="match status" value="1"/>
</dbReference>
<protein>
    <submittedName>
        <fullName evidence="4">TetR/AcrR family transcriptional regulator</fullName>
    </submittedName>
</protein>
<keyword evidence="1 2" id="KW-0238">DNA-binding</keyword>
<keyword evidence="5" id="KW-1185">Reference proteome</keyword>
<accession>A0ABY6YZ16</accession>
<dbReference type="Pfam" id="PF00440">
    <property type="entry name" value="TetR_N"/>
    <property type="match status" value="1"/>
</dbReference>
<organism evidence="4 5">
    <name type="scientific">Alicyclobacillus dauci</name>
    <dbReference type="NCBI Taxonomy" id="1475485"/>
    <lineage>
        <taxon>Bacteria</taxon>
        <taxon>Bacillati</taxon>
        <taxon>Bacillota</taxon>
        <taxon>Bacilli</taxon>
        <taxon>Bacillales</taxon>
        <taxon>Alicyclobacillaceae</taxon>
        <taxon>Alicyclobacillus</taxon>
    </lineage>
</organism>
<feature type="domain" description="HTH tetR-type" evidence="3">
    <location>
        <begin position="8"/>
        <end position="68"/>
    </location>
</feature>
<evidence type="ECO:0000259" key="3">
    <source>
        <dbReference type="PROSITE" id="PS50977"/>
    </source>
</evidence>
<dbReference type="Proteomes" id="UP001164803">
    <property type="component" value="Chromosome"/>
</dbReference>
<dbReference type="PRINTS" id="PR00455">
    <property type="entry name" value="HTHTETR"/>
</dbReference>
<dbReference type="SUPFAM" id="SSF46689">
    <property type="entry name" value="Homeodomain-like"/>
    <property type="match status" value="1"/>
</dbReference>
<evidence type="ECO:0000313" key="4">
    <source>
        <dbReference type="EMBL" id="WAH35877.1"/>
    </source>
</evidence>